<evidence type="ECO:0000256" key="7">
    <source>
        <dbReference type="SAM" id="MobiDB-lite"/>
    </source>
</evidence>
<dbReference type="GO" id="GO:0006351">
    <property type="term" value="P:DNA-templated transcription"/>
    <property type="evidence" value="ECO:0007669"/>
    <property type="project" value="InterPro"/>
</dbReference>
<dbReference type="GO" id="GO:0006355">
    <property type="term" value="P:regulation of DNA-templated transcription"/>
    <property type="evidence" value="ECO:0007669"/>
    <property type="project" value="InterPro"/>
</dbReference>
<name>W6A8N2_9MOLU</name>
<organism evidence="9 10">
    <name type="scientific">Spiroplasma culicicola AES-1</name>
    <dbReference type="NCBI Taxonomy" id="1276246"/>
    <lineage>
        <taxon>Bacteria</taxon>
        <taxon>Bacillati</taxon>
        <taxon>Mycoplasmatota</taxon>
        <taxon>Mollicutes</taxon>
        <taxon>Entomoplasmatales</taxon>
        <taxon>Spiroplasmataceae</taxon>
        <taxon>Spiroplasma</taxon>
    </lineage>
</organism>
<dbReference type="OrthoDB" id="401223at2"/>
<evidence type="ECO:0000256" key="5">
    <source>
        <dbReference type="ARBA" id="ARBA00023163"/>
    </source>
</evidence>
<comment type="similarity">
    <text evidence="1">Belongs to the RpoE family.</text>
</comment>
<feature type="domain" description="HTH HARE-type" evidence="8">
    <location>
        <begin position="4"/>
        <end position="71"/>
    </location>
</feature>
<dbReference type="NCBIfam" id="TIGR04567">
    <property type="entry name" value="RNAP_delt_lowGC"/>
    <property type="match status" value="1"/>
</dbReference>
<dbReference type="Proteomes" id="UP000019267">
    <property type="component" value="Chromosome"/>
</dbReference>
<reference evidence="9 10" key="1">
    <citation type="journal article" date="2014" name="Genome Biol. Evol.">
        <title>Molecular evolution of the substrate utilization strategies and putative virulence factors in mosquito-associated Spiroplasma species.</title>
        <authorList>
            <person name="Chang T.H."/>
            <person name="Lo W.S."/>
            <person name="Ku C."/>
            <person name="Chen L.L."/>
            <person name="Kuo C.H."/>
        </authorList>
    </citation>
    <scope>NUCLEOTIDE SEQUENCE [LARGE SCALE GENOMIC DNA]</scope>
    <source>
        <strain evidence="9">AES-1</strain>
    </source>
</reference>
<feature type="compositionally biased region" description="Acidic residues" evidence="7">
    <location>
        <begin position="120"/>
        <end position="145"/>
    </location>
</feature>
<feature type="region of interest" description="Disordered" evidence="7">
    <location>
        <begin position="117"/>
        <end position="145"/>
    </location>
</feature>
<evidence type="ECO:0000259" key="8">
    <source>
        <dbReference type="PROSITE" id="PS51913"/>
    </source>
</evidence>
<dbReference type="KEGG" id="scq:SCULI_v1c10370"/>
<evidence type="ECO:0000256" key="4">
    <source>
        <dbReference type="ARBA" id="ARBA00022695"/>
    </source>
</evidence>
<gene>
    <name evidence="9" type="primary">rpoE</name>
    <name evidence="9" type="ORF">SCULI_v1c10370</name>
</gene>
<dbReference type="EMBL" id="CP006681">
    <property type="protein sequence ID" value="AHI53377.1"/>
    <property type="molecule type" value="Genomic_DNA"/>
</dbReference>
<dbReference type="PATRIC" id="fig|1276246.3.peg.1033"/>
<dbReference type="AlphaFoldDB" id="W6A8N2"/>
<evidence type="ECO:0000256" key="1">
    <source>
        <dbReference type="ARBA" id="ARBA00009828"/>
    </source>
</evidence>
<evidence type="ECO:0000313" key="9">
    <source>
        <dbReference type="EMBL" id="AHI53377.1"/>
    </source>
</evidence>
<evidence type="ECO:0000313" key="10">
    <source>
        <dbReference type="Proteomes" id="UP000019267"/>
    </source>
</evidence>
<keyword evidence="5" id="KW-0804">Transcription</keyword>
<evidence type="ECO:0000256" key="3">
    <source>
        <dbReference type="ARBA" id="ARBA00022679"/>
    </source>
</evidence>
<dbReference type="GO" id="GO:0016779">
    <property type="term" value="F:nucleotidyltransferase activity"/>
    <property type="evidence" value="ECO:0007669"/>
    <property type="project" value="UniProtKB-KW"/>
</dbReference>
<keyword evidence="3" id="KW-0808">Transferase</keyword>
<evidence type="ECO:0000256" key="6">
    <source>
        <dbReference type="ARBA" id="ARBA00031937"/>
    </source>
</evidence>
<keyword evidence="4" id="KW-0548">Nucleotidyltransferase</keyword>
<dbReference type="eggNOG" id="COG3343">
    <property type="taxonomic scope" value="Bacteria"/>
</dbReference>
<dbReference type="STRING" id="1276246.SCULI_v1c10370"/>
<keyword evidence="10" id="KW-1185">Reference proteome</keyword>
<dbReference type="GO" id="GO:0000428">
    <property type="term" value="C:DNA-directed RNA polymerase complex"/>
    <property type="evidence" value="ECO:0007669"/>
    <property type="project" value="UniProtKB-KW"/>
</dbReference>
<dbReference type="Gene3D" id="1.10.10.1250">
    <property type="entry name" value="RNA polymerase, subunit delta, N-terminal domain"/>
    <property type="match status" value="1"/>
</dbReference>
<dbReference type="InterPro" id="IPR038087">
    <property type="entry name" value="RNAP_delta_N_dom_sf"/>
</dbReference>
<dbReference type="InterPro" id="IPR007759">
    <property type="entry name" value="Asxl_HARE-HTH"/>
</dbReference>
<dbReference type="InterPro" id="IPR029757">
    <property type="entry name" value="RpoE"/>
</dbReference>
<protein>
    <recommendedName>
        <fullName evidence="6">RNAP delta factor</fullName>
    </recommendedName>
</protein>
<evidence type="ECO:0000256" key="2">
    <source>
        <dbReference type="ARBA" id="ARBA00022478"/>
    </source>
</evidence>
<keyword evidence="2" id="KW-0240">DNA-directed RNA polymerase</keyword>
<proteinExistence type="inferred from homology"/>
<accession>W6A8N2</accession>
<dbReference type="RefSeq" id="WP_025363599.1">
    <property type="nucleotide sequence ID" value="NZ_CP006681.1"/>
</dbReference>
<dbReference type="HOGENOM" id="CLU_129883_0_0_14"/>
<dbReference type="PROSITE" id="PS51913">
    <property type="entry name" value="HTH_HARE"/>
    <property type="match status" value="1"/>
</dbReference>
<sequence length="145" mass="16740">MANIPTIDLAFEYLQKNKGDASFEDIWNSISKDIVGSNEDKNEIIAELYSDLVLDNRFALTSDGKWGLRDYLKFDDIKKQYDYVDKFETTEEFEDIDSYVFDDSDITGKLGKAKIMLDSSNDDDDDEETDTEDDISIDMDDDYDD</sequence>